<dbReference type="SUPFAM" id="SSF51445">
    <property type="entry name" value="(Trans)glycosidases"/>
    <property type="match status" value="1"/>
</dbReference>
<dbReference type="InterPro" id="IPR011099">
    <property type="entry name" value="Glyco_hydro_67_C"/>
</dbReference>
<organism evidence="5 6">
    <name type="scientific">Hufsiella arboris</name>
    <dbReference type="NCBI Taxonomy" id="2695275"/>
    <lineage>
        <taxon>Bacteria</taxon>
        <taxon>Pseudomonadati</taxon>
        <taxon>Bacteroidota</taxon>
        <taxon>Sphingobacteriia</taxon>
        <taxon>Sphingobacteriales</taxon>
        <taxon>Sphingobacteriaceae</taxon>
        <taxon>Hufsiella</taxon>
    </lineage>
</organism>
<proteinExistence type="predicted"/>
<dbReference type="Pfam" id="PF07477">
    <property type="entry name" value="Glyco_hydro_67C"/>
    <property type="match status" value="1"/>
</dbReference>
<feature type="domain" description="Glycosyl hydrolase family 67 C-terminal" evidence="3">
    <location>
        <begin position="426"/>
        <end position="664"/>
    </location>
</feature>
<dbReference type="GO" id="GO:0005576">
    <property type="term" value="C:extracellular region"/>
    <property type="evidence" value="ECO:0007669"/>
    <property type="project" value="InterPro"/>
</dbReference>
<dbReference type="GO" id="GO:0045493">
    <property type="term" value="P:xylan catabolic process"/>
    <property type="evidence" value="ECO:0007669"/>
    <property type="project" value="InterPro"/>
</dbReference>
<dbReference type="InterPro" id="IPR017853">
    <property type="entry name" value="GH"/>
</dbReference>
<evidence type="ECO:0000259" key="4">
    <source>
        <dbReference type="Pfam" id="PF07488"/>
    </source>
</evidence>
<dbReference type="Pfam" id="PF07488">
    <property type="entry name" value="Glyco_hydro_67M"/>
    <property type="match status" value="1"/>
</dbReference>
<dbReference type="EMBL" id="WVHT01000005">
    <property type="protein sequence ID" value="MXV51836.1"/>
    <property type="molecule type" value="Genomic_DNA"/>
</dbReference>
<dbReference type="Gene3D" id="3.90.1330.10">
    <property type="entry name" value="Alpha-glucuronidase, C-terminal domain"/>
    <property type="match status" value="1"/>
</dbReference>
<feature type="domain" description="Glycosyl hydrolase family 67 catalytic" evidence="4">
    <location>
        <begin position="113"/>
        <end position="425"/>
    </location>
</feature>
<dbReference type="GO" id="GO:0046559">
    <property type="term" value="F:alpha-glucuronidase activity"/>
    <property type="evidence" value="ECO:0007669"/>
    <property type="project" value="InterPro"/>
</dbReference>
<dbReference type="RefSeq" id="WP_160845012.1">
    <property type="nucleotide sequence ID" value="NZ_WVHT01000005.1"/>
</dbReference>
<feature type="chain" id="PRO_5029774570" evidence="2">
    <location>
        <begin position="20"/>
        <end position="683"/>
    </location>
</feature>
<sequence>MKISYLSILFMLLNTFTFAQDGHDLWLYRYNPNPVKILSSHHSVILATAKQELTQGWKGNPNATVKFVLKKDKSLAADGFTINSNVITANTDKGILYGVFDLLRRQNTGETISDIKENPSYQVRILNHWDNPDGSVERGYAGNSIFWRNNDVNVTENDLKLWKEYARANASIGINAAVLNNVNASPLILTPEYLQRVKAIAAQLRPYGIKTYLSVKFSSPALLGKLKTSDPLNPEVIRWWNEKVKKIYTVIPDFGGFLVKASSEGQPGPQDFGRTHADGANMLADAVKPYGGIIMWRAFVYSPHDMDRAKQAYNEFMPLDGKFRSNVIVQVKNGPIDFQPREPFSPLFGAMKKNAVMPEFQITQEYLGHSVYLVYLSTMWEECLKADTYQAGKGSTVAKVTDGSVFKQALTAIAGVSNIGLDTNWTGHQFGQANWYAFGRLAWNNNLSSEQIADEWLKLTFYNSLSIAGKEKKQEWESKFLAPVKQMMMDSREAAVNYMTPLGLHHIMAANEHYGPGPWWGPKGVRADWTPLYYHKAGEDGVGFDRTHKGSDAVSQYHEPLAGQYNDPKTCPEELLLWFHHIPWNYQMKSGKTLWNELCLHYDKGVSQVRNFQKVWDEVEPYVDQTRFTEVQRKLRKQATNAILWKDACLLYFQKFSHMPIPYDLERPVNNLDEIIANDKYSK</sequence>
<evidence type="ECO:0000313" key="6">
    <source>
        <dbReference type="Proteomes" id="UP000466586"/>
    </source>
</evidence>
<dbReference type="InterPro" id="IPR011100">
    <property type="entry name" value="Glyco_hydro_67_cat"/>
</dbReference>
<evidence type="ECO:0000313" key="5">
    <source>
        <dbReference type="EMBL" id="MXV51836.1"/>
    </source>
</evidence>
<dbReference type="InterPro" id="IPR037054">
    <property type="entry name" value="A-glucoronidase_C_sf"/>
</dbReference>
<dbReference type="Gene3D" id="3.20.20.80">
    <property type="entry name" value="Glycosidases"/>
    <property type="match status" value="1"/>
</dbReference>
<dbReference type="PANTHER" id="PTHR39207">
    <property type="entry name" value="ALPHA-GLUCURONIDASE A"/>
    <property type="match status" value="1"/>
</dbReference>
<evidence type="ECO:0000259" key="3">
    <source>
        <dbReference type="Pfam" id="PF07477"/>
    </source>
</evidence>
<dbReference type="Gene3D" id="3.30.379.10">
    <property type="entry name" value="Chitobiase/beta-hexosaminidase domain 2-like"/>
    <property type="match status" value="1"/>
</dbReference>
<dbReference type="InterPro" id="IPR029018">
    <property type="entry name" value="Hex-like_dom2"/>
</dbReference>
<keyword evidence="1" id="KW-0378">Hydrolase</keyword>
<dbReference type="AlphaFoldDB" id="A0A7K1YB81"/>
<reference evidence="5 6" key="1">
    <citation type="submission" date="2019-11" db="EMBL/GenBank/DDBJ databases">
        <title>Pedobacter sp. HMF7647 Genome sequencing and assembly.</title>
        <authorList>
            <person name="Kang H."/>
            <person name="Kim H."/>
            <person name="Joh K."/>
        </authorList>
    </citation>
    <scope>NUCLEOTIDE SEQUENCE [LARGE SCALE GENOMIC DNA]</scope>
    <source>
        <strain evidence="5 6">HMF7647</strain>
    </source>
</reference>
<keyword evidence="6" id="KW-1185">Reference proteome</keyword>
<dbReference type="PANTHER" id="PTHR39207:SF1">
    <property type="entry name" value="ALPHA-GLUCURONIDASE A"/>
    <property type="match status" value="1"/>
</dbReference>
<name>A0A7K1YB81_9SPHI</name>
<dbReference type="GO" id="GO:0033939">
    <property type="term" value="F:xylan alpha-1,2-glucuronosidase activity"/>
    <property type="evidence" value="ECO:0007669"/>
    <property type="project" value="TreeGrafter"/>
</dbReference>
<feature type="signal peptide" evidence="2">
    <location>
        <begin position="1"/>
        <end position="19"/>
    </location>
</feature>
<protein>
    <submittedName>
        <fullName evidence="5">Alpha-glucuronidase</fullName>
    </submittedName>
</protein>
<dbReference type="Proteomes" id="UP000466586">
    <property type="component" value="Unassembled WGS sequence"/>
</dbReference>
<accession>A0A7K1YB81</accession>
<evidence type="ECO:0000256" key="2">
    <source>
        <dbReference type="SAM" id="SignalP"/>
    </source>
</evidence>
<evidence type="ECO:0000256" key="1">
    <source>
        <dbReference type="ARBA" id="ARBA00022801"/>
    </source>
</evidence>
<dbReference type="SUPFAM" id="SSF55545">
    <property type="entry name" value="beta-N-acetylhexosaminidase-like domain"/>
    <property type="match status" value="1"/>
</dbReference>
<gene>
    <name evidence="5" type="ORF">GS399_12695</name>
</gene>
<comment type="caution">
    <text evidence="5">The sequence shown here is derived from an EMBL/GenBank/DDBJ whole genome shotgun (WGS) entry which is preliminary data.</text>
</comment>
<keyword evidence="2" id="KW-0732">Signal</keyword>